<accession>A0A369QDY8</accession>
<organism evidence="2 3">
    <name type="scientific">Adhaeribacter pallidiroseus</name>
    <dbReference type="NCBI Taxonomy" id="2072847"/>
    <lineage>
        <taxon>Bacteria</taxon>
        <taxon>Pseudomonadati</taxon>
        <taxon>Bacteroidota</taxon>
        <taxon>Cytophagia</taxon>
        <taxon>Cytophagales</taxon>
        <taxon>Hymenobacteraceae</taxon>
        <taxon>Adhaeribacter</taxon>
    </lineage>
</organism>
<name>A0A369QDY8_9BACT</name>
<gene>
    <name evidence="2" type="ORF">AHMF7616_01533</name>
</gene>
<dbReference type="PROSITE" id="PS51257">
    <property type="entry name" value="PROKAR_LIPOPROTEIN"/>
    <property type="match status" value="1"/>
</dbReference>
<comment type="caution">
    <text evidence="2">The sequence shown here is derived from an EMBL/GenBank/DDBJ whole genome shotgun (WGS) entry which is preliminary data.</text>
</comment>
<dbReference type="Proteomes" id="UP000253919">
    <property type="component" value="Unassembled WGS sequence"/>
</dbReference>
<feature type="compositionally biased region" description="Basic and acidic residues" evidence="1">
    <location>
        <begin position="55"/>
        <end position="68"/>
    </location>
</feature>
<sequence length="80" mass="9194">MFLLSRLGILLVLIFLFSSCRPSCPIASCAVRKVHHHGGKIYRGQPLWKKQNPHIGEDIPQDTKEKPNFKQNKRKEKVGE</sequence>
<reference evidence="2 3" key="1">
    <citation type="submission" date="2018-04" db="EMBL/GenBank/DDBJ databases">
        <title>Adhaeribacter sp. HMF7616 genome sequencing and assembly.</title>
        <authorList>
            <person name="Kang H."/>
            <person name="Kang J."/>
            <person name="Cha I."/>
            <person name="Kim H."/>
            <person name="Joh K."/>
        </authorList>
    </citation>
    <scope>NUCLEOTIDE SEQUENCE [LARGE SCALE GENOMIC DNA]</scope>
    <source>
        <strain evidence="2 3">HMF7616</strain>
    </source>
</reference>
<keyword evidence="3" id="KW-1185">Reference proteome</keyword>
<protein>
    <submittedName>
        <fullName evidence="2">Uncharacterized protein</fullName>
    </submittedName>
</protein>
<evidence type="ECO:0000313" key="2">
    <source>
        <dbReference type="EMBL" id="RDC62934.1"/>
    </source>
</evidence>
<dbReference type="RefSeq" id="WP_147275627.1">
    <property type="nucleotide sequence ID" value="NZ_QASA01000001.1"/>
</dbReference>
<dbReference type="AlphaFoldDB" id="A0A369QDY8"/>
<dbReference type="OrthoDB" id="976234at2"/>
<feature type="region of interest" description="Disordered" evidence="1">
    <location>
        <begin position="49"/>
        <end position="80"/>
    </location>
</feature>
<evidence type="ECO:0000256" key="1">
    <source>
        <dbReference type="SAM" id="MobiDB-lite"/>
    </source>
</evidence>
<dbReference type="EMBL" id="QASA01000001">
    <property type="protein sequence ID" value="RDC62934.1"/>
    <property type="molecule type" value="Genomic_DNA"/>
</dbReference>
<feature type="compositionally biased region" description="Basic residues" evidence="1">
    <location>
        <begin position="71"/>
        <end position="80"/>
    </location>
</feature>
<evidence type="ECO:0000313" key="3">
    <source>
        <dbReference type="Proteomes" id="UP000253919"/>
    </source>
</evidence>
<proteinExistence type="predicted"/>